<name>A0AAJ2EQT7_9HYPH</name>
<gene>
    <name evidence="2" type="ORF">QE369_001182</name>
</gene>
<evidence type="ECO:0008006" key="4">
    <source>
        <dbReference type="Google" id="ProtNLM"/>
    </source>
</evidence>
<evidence type="ECO:0000256" key="1">
    <source>
        <dbReference type="SAM" id="MobiDB-lite"/>
    </source>
</evidence>
<comment type="caution">
    <text evidence="2">The sequence shown here is derived from an EMBL/GenBank/DDBJ whole genome shotgun (WGS) entry which is preliminary data.</text>
</comment>
<sequence length="573" mass="61939">MSGGLANSPAQKQQPDDFPKRNVDINPGPQGFGRNRSKDHSVFKLFDDPSAAPVIDPFEDGERAVRAAVSKVLGAAKARPQAAQRPAGTDGLGRGGATVPRSGDGDAPLPESETNQFKGSSSVSRWALLAKIQKLCRPEDPQERGPAVCGCGRPGEGSTHVNIHLRYGEQSGELRAGVSGIYRCGSPWLCPTCAVSKAFKRAEKVQKAATATFLRGGKAALVVLTASHSIDMSLAEIKELVQGSSSAARKGRAWVKAVEDYGILGVIVGQEVTFSVENGWHYHQHLSVLVDGPDASAYSRAKQAGEWIAKAYIEQVRAKGGTVSDRYGWHVRVACDAADASDYTAKGSMAWEVAGGHKDETKSEKSLTPWDIAIAASAGNKQMFAKWKEYEAIMPGTRSCVVSAALAKKLGLEAEPDDSEDGEQLFHEQDDVVGLVEAPVWSRWMRHGLASTFLLRVELEGELGFASAVEQTEADSAEIERWWEEKKAEKAREEIQGKGDRLLRRAANDVRKHKHGAGMARHIVDVVNRFARDNPDDPRLSAADVLRASDIEDENDRILAELFASTTQARIAA</sequence>
<dbReference type="EMBL" id="JAVIZC010000001">
    <property type="protein sequence ID" value="MDR6101004.1"/>
    <property type="molecule type" value="Genomic_DNA"/>
</dbReference>
<accession>A0AAJ2EQT7</accession>
<protein>
    <recommendedName>
        <fullName evidence="4">Replication protein</fullName>
    </recommendedName>
</protein>
<feature type="region of interest" description="Disordered" evidence="1">
    <location>
        <begin position="1"/>
        <end position="39"/>
    </location>
</feature>
<dbReference type="Proteomes" id="UP001255601">
    <property type="component" value="Unassembled WGS sequence"/>
</dbReference>
<organism evidence="2 3">
    <name type="scientific">Agrobacterium larrymoorei</name>
    <dbReference type="NCBI Taxonomy" id="160699"/>
    <lineage>
        <taxon>Bacteria</taxon>
        <taxon>Pseudomonadati</taxon>
        <taxon>Pseudomonadota</taxon>
        <taxon>Alphaproteobacteria</taxon>
        <taxon>Hyphomicrobiales</taxon>
        <taxon>Rhizobiaceae</taxon>
        <taxon>Rhizobium/Agrobacterium group</taxon>
        <taxon>Agrobacterium</taxon>
    </lineage>
</organism>
<proteinExistence type="predicted"/>
<feature type="region of interest" description="Disordered" evidence="1">
    <location>
        <begin position="74"/>
        <end position="120"/>
    </location>
</feature>
<evidence type="ECO:0000313" key="2">
    <source>
        <dbReference type="EMBL" id="MDR6101004.1"/>
    </source>
</evidence>
<dbReference type="AlphaFoldDB" id="A0AAJ2EQT7"/>
<evidence type="ECO:0000313" key="3">
    <source>
        <dbReference type="Proteomes" id="UP001255601"/>
    </source>
</evidence>
<reference evidence="2" key="1">
    <citation type="submission" date="2023-08" db="EMBL/GenBank/DDBJ databases">
        <title>Functional and genomic diversity of the sorghum phyllosphere microbiome.</title>
        <authorList>
            <person name="Shade A."/>
        </authorList>
    </citation>
    <scope>NUCLEOTIDE SEQUENCE</scope>
    <source>
        <strain evidence="2">SORGH_AS_0974</strain>
    </source>
</reference>
<feature type="compositionally biased region" description="Basic and acidic residues" evidence="1">
    <location>
        <begin position="14"/>
        <end position="23"/>
    </location>
</feature>
<feature type="compositionally biased region" description="Low complexity" evidence="1">
    <location>
        <begin position="74"/>
        <end position="88"/>
    </location>
</feature>